<evidence type="ECO:0000313" key="1">
    <source>
        <dbReference type="EMBL" id="KAK7395103.1"/>
    </source>
</evidence>
<sequence>MGSFPLGAVGVSKDWVRQLYMLFVTCVKHGALEPMHEPVRYAGGSGALRCVIGAIPGYLIHSNVCCIKPVFPSPG</sequence>
<comment type="caution">
    <text evidence="1">The sequence shown here is derived from an EMBL/GenBank/DDBJ whole genome shotgun (WGS) entry which is preliminary data.</text>
</comment>
<keyword evidence="2" id="KW-1185">Reference proteome</keyword>
<organism evidence="1 2">
    <name type="scientific">Psophocarpus tetragonolobus</name>
    <name type="common">Winged bean</name>
    <name type="synonym">Dolichos tetragonolobus</name>
    <dbReference type="NCBI Taxonomy" id="3891"/>
    <lineage>
        <taxon>Eukaryota</taxon>
        <taxon>Viridiplantae</taxon>
        <taxon>Streptophyta</taxon>
        <taxon>Embryophyta</taxon>
        <taxon>Tracheophyta</taxon>
        <taxon>Spermatophyta</taxon>
        <taxon>Magnoliopsida</taxon>
        <taxon>eudicotyledons</taxon>
        <taxon>Gunneridae</taxon>
        <taxon>Pentapetalae</taxon>
        <taxon>rosids</taxon>
        <taxon>fabids</taxon>
        <taxon>Fabales</taxon>
        <taxon>Fabaceae</taxon>
        <taxon>Papilionoideae</taxon>
        <taxon>50 kb inversion clade</taxon>
        <taxon>NPAAA clade</taxon>
        <taxon>indigoferoid/millettioid clade</taxon>
        <taxon>Phaseoleae</taxon>
        <taxon>Psophocarpus</taxon>
    </lineage>
</organism>
<accession>A0AAN9SEC3</accession>
<name>A0AAN9SEC3_PSOTE</name>
<protein>
    <submittedName>
        <fullName evidence="1">Uncharacterized protein</fullName>
    </submittedName>
</protein>
<dbReference type="AlphaFoldDB" id="A0AAN9SEC3"/>
<reference evidence="1 2" key="1">
    <citation type="submission" date="2024-01" db="EMBL/GenBank/DDBJ databases">
        <title>The genomes of 5 underutilized Papilionoideae crops provide insights into root nodulation and disease resistanc.</title>
        <authorList>
            <person name="Jiang F."/>
        </authorList>
    </citation>
    <scope>NUCLEOTIDE SEQUENCE [LARGE SCALE GENOMIC DNA]</scope>
    <source>
        <strain evidence="1">DUOXIRENSHENG_FW03</strain>
        <tissue evidence="1">Leaves</tissue>
    </source>
</reference>
<dbReference type="EMBL" id="JAYMYS010000004">
    <property type="protein sequence ID" value="KAK7395103.1"/>
    <property type="molecule type" value="Genomic_DNA"/>
</dbReference>
<gene>
    <name evidence="1" type="ORF">VNO78_15645</name>
</gene>
<proteinExistence type="predicted"/>
<dbReference type="Proteomes" id="UP001386955">
    <property type="component" value="Unassembled WGS sequence"/>
</dbReference>
<evidence type="ECO:0000313" key="2">
    <source>
        <dbReference type="Proteomes" id="UP001386955"/>
    </source>
</evidence>